<dbReference type="SUPFAM" id="SSF48239">
    <property type="entry name" value="Terpenoid cyclases/Protein prenyltransferases"/>
    <property type="match status" value="1"/>
</dbReference>
<gene>
    <name evidence="2" type="ORF">RJ639_014774</name>
</gene>
<organism evidence="2 3">
    <name type="scientific">Escallonia herrerae</name>
    <dbReference type="NCBI Taxonomy" id="1293975"/>
    <lineage>
        <taxon>Eukaryota</taxon>
        <taxon>Viridiplantae</taxon>
        <taxon>Streptophyta</taxon>
        <taxon>Embryophyta</taxon>
        <taxon>Tracheophyta</taxon>
        <taxon>Spermatophyta</taxon>
        <taxon>Magnoliopsida</taxon>
        <taxon>eudicotyledons</taxon>
        <taxon>Gunneridae</taxon>
        <taxon>Pentapetalae</taxon>
        <taxon>asterids</taxon>
        <taxon>campanulids</taxon>
        <taxon>Escalloniales</taxon>
        <taxon>Escalloniaceae</taxon>
        <taxon>Escallonia</taxon>
    </lineage>
</organism>
<dbReference type="InterPro" id="IPR018333">
    <property type="entry name" value="Squalene_cyclase"/>
</dbReference>
<name>A0AA89AQ67_9ASTE</name>
<dbReference type="PANTHER" id="PTHR11764">
    <property type="entry name" value="TERPENE CYCLASE/MUTASE FAMILY MEMBER"/>
    <property type="match status" value="1"/>
</dbReference>
<accession>A0AA89AQ67</accession>
<keyword evidence="3" id="KW-1185">Reference proteome</keyword>
<dbReference type="Gene3D" id="1.50.10.20">
    <property type="match status" value="1"/>
</dbReference>
<dbReference type="GO" id="GO:0016104">
    <property type="term" value="P:triterpenoid biosynthetic process"/>
    <property type="evidence" value="ECO:0007669"/>
    <property type="project" value="InterPro"/>
</dbReference>
<evidence type="ECO:0000256" key="1">
    <source>
        <dbReference type="ARBA" id="ARBA00009755"/>
    </source>
</evidence>
<evidence type="ECO:0000313" key="2">
    <source>
        <dbReference type="EMBL" id="KAK3008431.1"/>
    </source>
</evidence>
<dbReference type="Proteomes" id="UP001188597">
    <property type="component" value="Unassembled WGS sequence"/>
</dbReference>
<dbReference type="AlphaFoldDB" id="A0AA89AQ67"/>
<protein>
    <recommendedName>
        <fullName evidence="4">Cycloartenol synthase</fullName>
    </recommendedName>
</protein>
<dbReference type="PANTHER" id="PTHR11764:SF20">
    <property type="entry name" value="LANOSTEROL SYNTHASE"/>
    <property type="match status" value="1"/>
</dbReference>
<dbReference type="GO" id="GO:0005811">
    <property type="term" value="C:lipid droplet"/>
    <property type="evidence" value="ECO:0007669"/>
    <property type="project" value="InterPro"/>
</dbReference>
<comment type="similarity">
    <text evidence="1">Belongs to the terpene cyclase/mutase family.</text>
</comment>
<dbReference type="EMBL" id="JAVXUP010001751">
    <property type="protein sequence ID" value="KAK3008431.1"/>
    <property type="molecule type" value="Genomic_DNA"/>
</dbReference>
<evidence type="ECO:0008006" key="4">
    <source>
        <dbReference type="Google" id="ProtNLM"/>
    </source>
</evidence>
<sequence length="143" mass="16238">MHFCNRFLPSLSLKVADDCPGNLDFWYRHISKGAWPFSTADHGWPISDCTAEGLKNSDGGFATYELTRSYRWLELINPAETFGDIVIDYPYVECTSAAIQALTAFKKLYPGHRREEIQDCIERAATFILNIQASDGSWFVFSL</sequence>
<dbReference type="InterPro" id="IPR008930">
    <property type="entry name" value="Terpenoid_cyclase/PrenylTrfase"/>
</dbReference>
<proteinExistence type="inferred from homology"/>
<evidence type="ECO:0000313" key="3">
    <source>
        <dbReference type="Proteomes" id="UP001188597"/>
    </source>
</evidence>
<dbReference type="GO" id="GO:0031559">
    <property type="term" value="F:oxidosqualene cyclase activity"/>
    <property type="evidence" value="ECO:0007669"/>
    <property type="project" value="UniProtKB-ARBA"/>
</dbReference>
<reference evidence="2" key="1">
    <citation type="submission" date="2022-12" db="EMBL/GenBank/DDBJ databases">
        <title>Draft genome assemblies for two species of Escallonia (Escalloniales).</title>
        <authorList>
            <person name="Chanderbali A."/>
            <person name="Dervinis C."/>
            <person name="Anghel I."/>
            <person name="Soltis D."/>
            <person name="Soltis P."/>
            <person name="Zapata F."/>
        </authorList>
    </citation>
    <scope>NUCLEOTIDE SEQUENCE</scope>
    <source>
        <strain evidence="2">UCBG64.0493</strain>
        <tissue evidence="2">Leaf</tissue>
    </source>
</reference>
<comment type="caution">
    <text evidence="2">The sequence shown here is derived from an EMBL/GenBank/DDBJ whole genome shotgun (WGS) entry which is preliminary data.</text>
</comment>